<gene>
    <name evidence="1" type="ORF">C7H09_14555</name>
</gene>
<dbReference type="EMBL" id="PXNP01000099">
    <property type="protein sequence ID" value="PSF05521.1"/>
    <property type="molecule type" value="Genomic_DNA"/>
</dbReference>
<name>A0A2T1K5U2_9GAMM</name>
<proteinExistence type="predicted"/>
<dbReference type="OrthoDB" id="7064544at2"/>
<comment type="caution">
    <text evidence="1">The sequence shown here is derived from an EMBL/GenBank/DDBJ whole genome shotgun (WGS) entry which is preliminary data.</text>
</comment>
<dbReference type="RefSeq" id="WP_106763943.1">
    <property type="nucleotide sequence ID" value="NZ_PXNP01000099.1"/>
</dbReference>
<keyword evidence="2" id="KW-1185">Reference proteome</keyword>
<organism evidence="1 2">
    <name type="scientific">Marinobacter fuscus</name>
    <dbReference type="NCBI Taxonomy" id="2109942"/>
    <lineage>
        <taxon>Bacteria</taxon>
        <taxon>Pseudomonadati</taxon>
        <taxon>Pseudomonadota</taxon>
        <taxon>Gammaproteobacteria</taxon>
        <taxon>Pseudomonadales</taxon>
        <taxon>Marinobacteraceae</taxon>
        <taxon>Marinobacter</taxon>
    </lineage>
</organism>
<protein>
    <submittedName>
        <fullName evidence="1">Uncharacterized protein</fullName>
    </submittedName>
</protein>
<sequence>MAEETTRLTLQQIRKLKSLSDAKKFNETTEEEIDKQIAEDPDLYQLTEADLAQFELARSKE</sequence>
<dbReference type="Proteomes" id="UP000239866">
    <property type="component" value="Unassembled WGS sequence"/>
</dbReference>
<evidence type="ECO:0000313" key="1">
    <source>
        <dbReference type="EMBL" id="PSF05521.1"/>
    </source>
</evidence>
<dbReference type="AlphaFoldDB" id="A0A2T1K5U2"/>
<reference evidence="1 2" key="1">
    <citation type="submission" date="2018-03" db="EMBL/GenBank/DDBJ databases">
        <title>Marinobacter brunus sp. nov., a marine bacterium of Gamma-proteobacteria isolated from the surface seawater of the South China Sea.</title>
        <authorList>
            <person name="Cheng H."/>
            <person name="Wu Y.-H."/>
            <person name="Xamxidin M."/>
            <person name="Xu X.-W."/>
        </authorList>
    </citation>
    <scope>NUCLEOTIDE SEQUENCE [LARGE SCALE GENOMIC DNA]</scope>
    <source>
        <strain evidence="1 2">NH169-3</strain>
    </source>
</reference>
<accession>A0A2T1K5U2</accession>
<evidence type="ECO:0000313" key="2">
    <source>
        <dbReference type="Proteomes" id="UP000239866"/>
    </source>
</evidence>